<dbReference type="SUPFAM" id="SSF50044">
    <property type="entry name" value="SH3-domain"/>
    <property type="match status" value="1"/>
</dbReference>
<feature type="compositionally biased region" description="Basic and acidic residues" evidence="9">
    <location>
        <begin position="295"/>
        <end position="304"/>
    </location>
</feature>
<evidence type="ECO:0000256" key="1">
    <source>
        <dbReference type="ARBA" id="ARBA00008649"/>
    </source>
</evidence>
<keyword evidence="2 8" id="KW-0728">SH3 domain</keyword>
<evidence type="ECO:0000256" key="9">
    <source>
        <dbReference type="SAM" id="MobiDB-lite"/>
    </source>
</evidence>
<dbReference type="CDD" id="cd00174">
    <property type="entry name" value="SH3"/>
    <property type="match status" value="1"/>
</dbReference>
<evidence type="ECO:0000256" key="6">
    <source>
        <dbReference type="ARBA" id="ARBA00022843"/>
    </source>
</evidence>
<dbReference type="PROSITE" id="PS00518">
    <property type="entry name" value="ZF_RING_1"/>
    <property type="match status" value="1"/>
</dbReference>
<dbReference type="InterPro" id="IPR052256">
    <property type="entry name" value="E3_ubiquitin-ligase_CHFR"/>
</dbReference>
<feature type="domain" description="RING-type" evidence="11">
    <location>
        <begin position="19"/>
        <end position="67"/>
    </location>
</feature>
<dbReference type="Gene3D" id="2.30.30.40">
    <property type="entry name" value="SH3 Domains"/>
    <property type="match status" value="1"/>
</dbReference>
<evidence type="ECO:0000313" key="13">
    <source>
        <dbReference type="Proteomes" id="UP001363622"/>
    </source>
</evidence>
<sequence>MAEAPRSGPLESLEKELSCSICTDVFYQPLTLLDCLHTFCGACLKEWFSWQAQSANSLHPYTCPSCRASVRATQPNATVTTLLEMFLQTNPGRGKTEREKDDMRKVYKPGDNVMPKLRRSQGSSDEEDRRLIDQVRLLSLEDAGVGSSGTLSPPPDRRRRLRSHEQSREHSRDRDRRRRERDGPRSAQLGTGTELPRSPPPPRHVEHQSSLRSLLSASDIDTQEMEDEIMRQIREEGLLDGIDLDNIDVSQEEEITERIAEAFRRRQRDRDRARARHHRSRSATPSSSAAGSAVHHSEGEERPQRRPRPRAESAATREAMAERNSSQSQASRPPASRPHLFDAVNQGTRHHRRSSSQGDRSQSRRNHHRQLSSVEATAQRPAARSATDLSNRPQTVQGSSVVERRRRPSQDDRRATDPQGGHTFIIPNRSHEPSPRRAGFLPDATRPHLSPSLAASPHAPPRRMSDLGTAARPARPANDSSSSLSRARNSAEIPRSRPSSSDASARQSSLYSEPFICCQSCKTTGIQYDLYYSCERCHAEDASKYSICLRCYRAGAGCKHWFGFGSAAWAKYEQRAPPGGHRPGYEQPHILSGQRYLRPSRPAWGDPQSRLTDEDPSKRLQSGVFCDICHAFANGCYWKCDVCNEGAWGFCNDCVNQGRHCTHPLLPLHHGASTSSRGNPTSLPSTANTPTITPKSASLIRGPGTVPLANKLFRPLTFSTDCDRCTYPIPPSHTRFHCPRCYAGNSDICNSCYHALVTSGQVSHENGPNGWRRCPRGHRMVVVGFEDRDAGQRRIVTRDLVGGFALRDEETPASPGGSSMAVTTRSSLDGVASARGGMPSWSWRDTDGTVRKARPRAAAAAAAAAAASATAMASATLSRTSSGGSASSATAVPTLPTAAAAAAATPSSTSSSSFTTAATPTTIKTTAANANATPNASAVPPKHPHQHQHQVAFPPDGGLGLRAVALWSYYPAAHVRDELAFPKGAEIREAEDINGDWFWGVYAGAKGLFPGAYVRVI</sequence>
<dbReference type="PROSITE" id="PS50089">
    <property type="entry name" value="ZF_RING_2"/>
    <property type="match status" value="1"/>
</dbReference>
<comment type="similarity">
    <text evidence="1">Belongs to the SH3RF family.</text>
</comment>
<protein>
    <submittedName>
        <fullName evidence="12">RING finger domain protein</fullName>
    </submittedName>
</protein>
<evidence type="ECO:0000256" key="5">
    <source>
        <dbReference type="ARBA" id="ARBA00022833"/>
    </source>
</evidence>
<dbReference type="EMBL" id="JBBPHU010000006">
    <property type="protein sequence ID" value="KAK7516773.1"/>
    <property type="molecule type" value="Genomic_DNA"/>
</dbReference>
<feature type="compositionally biased region" description="Basic and acidic residues" evidence="9">
    <location>
        <begin position="94"/>
        <end position="105"/>
    </location>
</feature>
<evidence type="ECO:0000256" key="3">
    <source>
        <dbReference type="ARBA" id="ARBA00022723"/>
    </source>
</evidence>
<feature type="compositionally biased region" description="Low complexity" evidence="9">
    <location>
        <begin position="474"/>
        <end position="505"/>
    </location>
</feature>
<accession>A0ABR1KMR0</accession>
<dbReference type="PANTHER" id="PTHR16079">
    <property type="entry name" value="UBIQUITIN LIGASE PROTEIN CHFR"/>
    <property type="match status" value="1"/>
</dbReference>
<dbReference type="InterPro" id="IPR001452">
    <property type="entry name" value="SH3_domain"/>
</dbReference>
<organism evidence="12 13">
    <name type="scientific">Phyllosticta citriasiana</name>
    <dbReference type="NCBI Taxonomy" id="595635"/>
    <lineage>
        <taxon>Eukaryota</taxon>
        <taxon>Fungi</taxon>
        <taxon>Dikarya</taxon>
        <taxon>Ascomycota</taxon>
        <taxon>Pezizomycotina</taxon>
        <taxon>Dothideomycetes</taxon>
        <taxon>Dothideomycetes incertae sedis</taxon>
        <taxon>Botryosphaeriales</taxon>
        <taxon>Phyllostictaceae</taxon>
        <taxon>Phyllosticta</taxon>
    </lineage>
</organism>
<keyword evidence="5" id="KW-0862">Zinc</keyword>
<feature type="compositionally biased region" description="Low complexity" evidence="9">
    <location>
        <begin position="282"/>
        <end position="293"/>
    </location>
</feature>
<gene>
    <name evidence="12" type="ORF">IWZ03DRAFT_378993</name>
</gene>
<evidence type="ECO:0000256" key="7">
    <source>
        <dbReference type="PROSITE-ProRule" id="PRU00175"/>
    </source>
</evidence>
<feature type="compositionally biased region" description="Polar residues" evidence="9">
    <location>
        <begin position="210"/>
        <end position="220"/>
    </location>
</feature>
<proteinExistence type="inferred from homology"/>
<evidence type="ECO:0000259" key="10">
    <source>
        <dbReference type="PROSITE" id="PS50002"/>
    </source>
</evidence>
<dbReference type="PANTHER" id="PTHR16079:SF4">
    <property type="entry name" value="E3 UBIQUITIN-PROTEIN LIGASE CHFR"/>
    <property type="match status" value="1"/>
</dbReference>
<evidence type="ECO:0000256" key="8">
    <source>
        <dbReference type="PROSITE-ProRule" id="PRU00192"/>
    </source>
</evidence>
<feature type="compositionally biased region" description="Polar residues" evidence="9">
    <location>
        <begin position="672"/>
        <end position="696"/>
    </location>
</feature>
<feature type="domain" description="SH3" evidence="10">
    <location>
        <begin position="958"/>
        <end position="1017"/>
    </location>
</feature>
<dbReference type="SMART" id="SM00184">
    <property type="entry name" value="RING"/>
    <property type="match status" value="1"/>
</dbReference>
<keyword evidence="6" id="KW-0832">Ubl conjugation</keyword>
<dbReference type="InterPro" id="IPR018957">
    <property type="entry name" value="Znf_C3HC4_RING-type"/>
</dbReference>
<feature type="region of interest" description="Disordered" evidence="9">
    <location>
        <begin position="932"/>
        <end position="954"/>
    </location>
</feature>
<evidence type="ECO:0000256" key="2">
    <source>
        <dbReference type="ARBA" id="ARBA00022443"/>
    </source>
</evidence>
<feature type="compositionally biased region" description="Low complexity" evidence="9">
    <location>
        <begin position="447"/>
        <end position="457"/>
    </location>
</feature>
<dbReference type="SMART" id="SM00326">
    <property type="entry name" value="SH3"/>
    <property type="match status" value="1"/>
</dbReference>
<feature type="region of interest" description="Disordered" evidence="9">
    <location>
        <begin position="88"/>
        <end position="129"/>
    </location>
</feature>
<dbReference type="PROSITE" id="PS50002">
    <property type="entry name" value="SH3"/>
    <property type="match status" value="1"/>
</dbReference>
<dbReference type="InterPro" id="IPR017907">
    <property type="entry name" value="Znf_RING_CS"/>
</dbReference>
<dbReference type="Proteomes" id="UP001363622">
    <property type="component" value="Unassembled WGS sequence"/>
</dbReference>
<feature type="compositionally biased region" description="Basic and acidic residues" evidence="9">
    <location>
        <begin position="163"/>
        <end position="184"/>
    </location>
</feature>
<keyword evidence="4 7" id="KW-0863">Zinc-finger</keyword>
<keyword evidence="3" id="KW-0479">Metal-binding</keyword>
<feature type="region of interest" description="Disordered" evidence="9">
    <location>
        <begin position="830"/>
        <end position="854"/>
    </location>
</feature>
<comment type="caution">
    <text evidence="12">The sequence shown here is derived from an EMBL/GenBank/DDBJ whole genome shotgun (WGS) entry which is preliminary data.</text>
</comment>
<name>A0ABR1KMR0_9PEZI</name>
<evidence type="ECO:0000313" key="12">
    <source>
        <dbReference type="EMBL" id="KAK7516773.1"/>
    </source>
</evidence>
<dbReference type="InterPro" id="IPR036028">
    <property type="entry name" value="SH3-like_dom_sf"/>
</dbReference>
<keyword evidence="13" id="KW-1185">Reference proteome</keyword>
<feature type="region of interest" description="Disordered" evidence="9">
    <location>
        <begin position="265"/>
        <end position="505"/>
    </location>
</feature>
<feature type="compositionally biased region" description="Low complexity" evidence="9">
    <location>
        <begin position="325"/>
        <end position="338"/>
    </location>
</feature>
<dbReference type="InterPro" id="IPR013083">
    <property type="entry name" value="Znf_RING/FYVE/PHD"/>
</dbReference>
<dbReference type="SUPFAM" id="SSF57850">
    <property type="entry name" value="RING/U-box"/>
    <property type="match status" value="2"/>
</dbReference>
<feature type="region of interest" description="Disordered" evidence="9">
    <location>
        <begin position="143"/>
        <end position="222"/>
    </location>
</feature>
<dbReference type="Gene3D" id="3.30.40.10">
    <property type="entry name" value="Zinc/RING finger domain, C3HC4 (zinc finger)"/>
    <property type="match status" value="1"/>
</dbReference>
<evidence type="ECO:0000256" key="4">
    <source>
        <dbReference type="ARBA" id="ARBA00022771"/>
    </source>
</evidence>
<reference evidence="12 13" key="1">
    <citation type="submission" date="2024-04" db="EMBL/GenBank/DDBJ databases">
        <title>Phyllosticta paracitricarpa is synonymous to the EU quarantine fungus P. citricarpa based on phylogenomic analyses.</title>
        <authorList>
            <consortium name="Lawrence Berkeley National Laboratory"/>
            <person name="Van Ingen-Buijs V.A."/>
            <person name="Van Westerhoven A.C."/>
            <person name="Haridas S."/>
            <person name="Skiadas P."/>
            <person name="Martin F."/>
            <person name="Groenewald J.Z."/>
            <person name="Crous P.W."/>
            <person name="Seidl M.F."/>
        </authorList>
    </citation>
    <scope>NUCLEOTIDE SEQUENCE [LARGE SCALE GENOMIC DNA]</scope>
    <source>
        <strain evidence="12 13">CBS 123371</strain>
    </source>
</reference>
<dbReference type="InterPro" id="IPR001841">
    <property type="entry name" value="Znf_RING"/>
</dbReference>
<dbReference type="Pfam" id="PF00097">
    <property type="entry name" value="zf-C3HC4"/>
    <property type="match status" value="1"/>
</dbReference>
<feature type="region of interest" description="Disordered" evidence="9">
    <location>
        <begin position="672"/>
        <end position="700"/>
    </location>
</feature>
<evidence type="ECO:0000259" key="11">
    <source>
        <dbReference type="PROSITE" id="PS50089"/>
    </source>
</evidence>
<feature type="compositionally biased region" description="Polar residues" evidence="9">
    <location>
        <begin position="387"/>
        <end position="400"/>
    </location>
</feature>